<dbReference type="Pfam" id="PF00072">
    <property type="entry name" value="Response_reg"/>
    <property type="match status" value="1"/>
</dbReference>
<organism evidence="4 5">
    <name type="scientific">Ferranicluibacter rubi</name>
    <dbReference type="NCBI Taxonomy" id="2715133"/>
    <lineage>
        <taxon>Bacteria</taxon>
        <taxon>Pseudomonadati</taxon>
        <taxon>Pseudomonadota</taxon>
        <taxon>Alphaproteobacteria</taxon>
        <taxon>Hyphomicrobiales</taxon>
        <taxon>Rhizobiaceae</taxon>
        <taxon>Ferranicluibacter</taxon>
    </lineage>
</organism>
<dbReference type="InterPro" id="IPR050595">
    <property type="entry name" value="Bact_response_regulator"/>
</dbReference>
<protein>
    <submittedName>
        <fullName evidence="4">Response regulator</fullName>
    </submittedName>
</protein>
<dbReference type="PROSITE" id="PS50110">
    <property type="entry name" value="RESPONSE_REGULATORY"/>
    <property type="match status" value="1"/>
</dbReference>
<dbReference type="InterPro" id="IPR001789">
    <property type="entry name" value="Sig_transdc_resp-reg_receiver"/>
</dbReference>
<accession>A0AA44CF40</accession>
<dbReference type="Gene3D" id="3.40.50.2300">
    <property type="match status" value="1"/>
</dbReference>
<name>A0AA44CF40_9HYPH</name>
<reference evidence="4" key="1">
    <citation type="submission" date="2020-03" db="EMBL/GenBank/DDBJ databases">
        <title>Ferranicluibacter endophyticum gen. nov., sp. nov., a new genus isolated from Rubus ulmifolius Schott. stem.</title>
        <authorList>
            <person name="Roca-Couso R."/>
            <person name="Flores-Felix J.D."/>
            <person name="Igual J.M."/>
            <person name="Rivas R."/>
        </authorList>
    </citation>
    <scope>NUCLEOTIDE SEQUENCE</scope>
    <source>
        <strain evidence="4">CRRU44</strain>
    </source>
</reference>
<dbReference type="GO" id="GO:0000160">
    <property type="term" value="P:phosphorelay signal transduction system"/>
    <property type="evidence" value="ECO:0007669"/>
    <property type="project" value="InterPro"/>
</dbReference>
<evidence type="ECO:0000259" key="3">
    <source>
        <dbReference type="PROSITE" id="PS50110"/>
    </source>
</evidence>
<keyword evidence="5" id="KW-1185">Reference proteome</keyword>
<evidence type="ECO:0000313" key="5">
    <source>
        <dbReference type="Proteomes" id="UP001155840"/>
    </source>
</evidence>
<feature type="modified residue" description="4-aspartylphosphate" evidence="2">
    <location>
        <position position="55"/>
    </location>
</feature>
<dbReference type="SMART" id="SM00448">
    <property type="entry name" value="REC"/>
    <property type="match status" value="1"/>
</dbReference>
<comment type="caution">
    <text evidence="4">The sequence shown here is derived from an EMBL/GenBank/DDBJ whole genome shotgun (WGS) entry which is preliminary data.</text>
</comment>
<dbReference type="AlphaFoldDB" id="A0AA44CF40"/>
<evidence type="ECO:0000256" key="1">
    <source>
        <dbReference type="ARBA" id="ARBA00022553"/>
    </source>
</evidence>
<dbReference type="PANTHER" id="PTHR44591:SF21">
    <property type="entry name" value="TWO-COMPONENT RESPONSE REGULATOR"/>
    <property type="match status" value="1"/>
</dbReference>
<sequence>MQPLKVLVVEDEIILLVDIVDLVEDSGFRALEAQNADAAMILLQQHTDIDVLITDIDMPGSMDGLELARRARGIYPDMAVVVISGKLHASKNDVPPRGRFIPKPYPRLAIMEVLKALATPSYH</sequence>
<dbReference type="Proteomes" id="UP001155840">
    <property type="component" value="Unassembled WGS sequence"/>
</dbReference>
<dbReference type="PANTHER" id="PTHR44591">
    <property type="entry name" value="STRESS RESPONSE REGULATOR PROTEIN 1"/>
    <property type="match status" value="1"/>
</dbReference>
<evidence type="ECO:0000256" key="2">
    <source>
        <dbReference type="PROSITE-ProRule" id="PRU00169"/>
    </source>
</evidence>
<proteinExistence type="predicted"/>
<keyword evidence="1 2" id="KW-0597">Phosphoprotein</keyword>
<dbReference type="EMBL" id="JAANCM010000019">
    <property type="protein sequence ID" value="NHT78782.1"/>
    <property type="molecule type" value="Genomic_DNA"/>
</dbReference>
<evidence type="ECO:0000313" key="4">
    <source>
        <dbReference type="EMBL" id="NHT78782.1"/>
    </source>
</evidence>
<dbReference type="SUPFAM" id="SSF52172">
    <property type="entry name" value="CheY-like"/>
    <property type="match status" value="1"/>
</dbReference>
<gene>
    <name evidence="4" type="ORF">G8E10_24090</name>
</gene>
<feature type="domain" description="Response regulatory" evidence="3">
    <location>
        <begin position="5"/>
        <end position="118"/>
    </location>
</feature>
<dbReference type="InterPro" id="IPR011006">
    <property type="entry name" value="CheY-like_superfamily"/>
</dbReference>
<dbReference type="RefSeq" id="WP_167130967.1">
    <property type="nucleotide sequence ID" value="NZ_JAANCM010000019.1"/>
</dbReference>